<evidence type="ECO:0000256" key="1">
    <source>
        <dbReference type="ARBA" id="ARBA00004173"/>
    </source>
</evidence>
<evidence type="ECO:0000313" key="7">
    <source>
        <dbReference type="Proteomes" id="UP001208570"/>
    </source>
</evidence>
<organism evidence="6 7">
    <name type="scientific">Paralvinella palmiformis</name>
    <dbReference type="NCBI Taxonomy" id="53620"/>
    <lineage>
        <taxon>Eukaryota</taxon>
        <taxon>Metazoa</taxon>
        <taxon>Spiralia</taxon>
        <taxon>Lophotrochozoa</taxon>
        <taxon>Annelida</taxon>
        <taxon>Polychaeta</taxon>
        <taxon>Sedentaria</taxon>
        <taxon>Canalipalpata</taxon>
        <taxon>Terebellida</taxon>
        <taxon>Terebelliformia</taxon>
        <taxon>Alvinellidae</taxon>
        <taxon>Paralvinella</taxon>
    </lineage>
</organism>
<dbReference type="PANTHER" id="PTHR13126">
    <property type="entry name" value="CHAPERONE ATP11"/>
    <property type="match status" value="1"/>
</dbReference>
<feature type="region of interest" description="Disordered" evidence="5">
    <location>
        <begin position="82"/>
        <end position="114"/>
    </location>
</feature>
<dbReference type="GO" id="GO:0033615">
    <property type="term" value="P:mitochondrial proton-transporting ATP synthase complex assembly"/>
    <property type="evidence" value="ECO:0007669"/>
    <property type="project" value="TreeGrafter"/>
</dbReference>
<keyword evidence="7" id="KW-1185">Reference proteome</keyword>
<gene>
    <name evidence="6" type="ORF">LSH36_143g06060</name>
</gene>
<comment type="similarity">
    <text evidence="2">Belongs to the ATP11 family.</text>
</comment>
<reference evidence="6" key="1">
    <citation type="journal article" date="2023" name="Mol. Biol. Evol.">
        <title>Third-Generation Sequencing Reveals the Adaptive Role of the Epigenome in Three Deep-Sea Polychaetes.</title>
        <authorList>
            <person name="Perez M."/>
            <person name="Aroh O."/>
            <person name="Sun Y."/>
            <person name="Lan Y."/>
            <person name="Juniper S.K."/>
            <person name="Young C.R."/>
            <person name="Angers B."/>
            <person name="Qian P.Y."/>
        </authorList>
    </citation>
    <scope>NUCLEOTIDE SEQUENCE</scope>
    <source>
        <strain evidence="6">P08H-3</strain>
    </source>
</reference>
<evidence type="ECO:0000313" key="6">
    <source>
        <dbReference type="EMBL" id="KAK2159957.1"/>
    </source>
</evidence>
<accession>A0AAD9JVB0</accession>
<dbReference type="AlphaFoldDB" id="A0AAD9JVB0"/>
<evidence type="ECO:0000256" key="2">
    <source>
        <dbReference type="ARBA" id="ARBA00009116"/>
    </source>
</evidence>
<dbReference type="EMBL" id="JAODUP010000143">
    <property type="protein sequence ID" value="KAK2159957.1"/>
    <property type="molecule type" value="Genomic_DNA"/>
</dbReference>
<comment type="caution">
    <text evidence="6">The sequence shown here is derived from an EMBL/GenBank/DDBJ whole genome shotgun (WGS) entry which is preliminary data.</text>
</comment>
<proteinExistence type="inferred from homology"/>
<name>A0AAD9JVB0_9ANNE</name>
<protein>
    <recommendedName>
        <fullName evidence="8">ATP synthase mitochondrial F1 complex assembly factor 1</fullName>
    </recommendedName>
</protein>
<evidence type="ECO:0000256" key="5">
    <source>
        <dbReference type="SAM" id="MobiDB-lite"/>
    </source>
</evidence>
<dbReference type="InterPro" id="IPR010591">
    <property type="entry name" value="ATP11"/>
</dbReference>
<keyword evidence="4" id="KW-0496">Mitochondrion</keyword>
<dbReference type="GO" id="GO:0005739">
    <property type="term" value="C:mitochondrion"/>
    <property type="evidence" value="ECO:0007669"/>
    <property type="project" value="UniProtKB-SubCell"/>
</dbReference>
<dbReference type="PANTHER" id="PTHR13126:SF0">
    <property type="entry name" value="ATP SYNTHASE MITOCHONDRIAL F1 COMPLEX ASSEMBLY FACTOR 1"/>
    <property type="match status" value="1"/>
</dbReference>
<evidence type="ECO:0000256" key="3">
    <source>
        <dbReference type="ARBA" id="ARBA00022946"/>
    </source>
</evidence>
<sequence length="312" mass="36588">MWSRLRFSYRSVTMSRKMPATKSVLPPGVYLQIAPASSQSAQQQFDITSNPLYHKYADKLKHLKETNPTLYEEKMEKLREMYNNESDQSASEEISATHDEGSSVDPETIEEPGKDKLFDKISQTKPKTLNSIMKLELLADKTVEEIEQIWKEYHSKKPYVFAVITREEFDEIDRHLKEFPTFLYPVPRGTGYEFFAQQTSQNSCYFTPLLAYQTHKENAPSCLTLDHYTDLKEEKGIVLMRGEVDKNILGIHEAQLLALQVKIYYGLQSALKFNLVRQFNNDPANFRYMDLIKEFENYKKDFKEYMTEFKRD</sequence>
<comment type="subcellular location">
    <subcellularLocation>
        <location evidence="1">Mitochondrion</location>
    </subcellularLocation>
</comment>
<dbReference type="Pfam" id="PF06644">
    <property type="entry name" value="ATP11"/>
    <property type="match status" value="1"/>
</dbReference>
<feature type="compositionally biased region" description="Polar residues" evidence="5">
    <location>
        <begin position="83"/>
        <end position="94"/>
    </location>
</feature>
<dbReference type="Proteomes" id="UP001208570">
    <property type="component" value="Unassembled WGS sequence"/>
</dbReference>
<evidence type="ECO:0000256" key="4">
    <source>
        <dbReference type="ARBA" id="ARBA00023128"/>
    </source>
</evidence>
<keyword evidence="3" id="KW-0809">Transit peptide</keyword>
<evidence type="ECO:0008006" key="8">
    <source>
        <dbReference type="Google" id="ProtNLM"/>
    </source>
</evidence>